<dbReference type="AlphaFoldDB" id="A0A699W164"/>
<evidence type="ECO:0000313" key="2">
    <source>
        <dbReference type="EMBL" id="GFD39498.1"/>
    </source>
</evidence>
<name>A0A699W164_TANCI</name>
<comment type="caution">
    <text evidence="2">The sequence shown here is derived from an EMBL/GenBank/DDBJ whole genome shotgun (WGS) entry which is preliminary data.</text>
</comment>
<sequence length="66" mass="7126">MCSKTLLSTSKGFPKAFVNSLAGTGLLISVLLFIVCEEASKVESCPSEIILDDLLALDSIVRFDFE</sequence>
<organism evidence="2">
    <name type="scientific">Tanacetum cinerariifolium</name>
    <name type="common">Dalmatian daisy</name>
    <name type="synonym">Chrysanthemum cinerariifolium</name>
    <dbReference type="NCBI Taxonomy" id="118510"/>
    <lineage>
        <taxon>Eukaryota</taxon>
        <taxon>Viridiplantae</taxon>
        <taxon>Streptophyta</taxon>
        <taxon>Embryophyta</taxon>
        <taxon>Tracheophyta</taxon>
        <taxon>Spermatophyta</taxon>
        <taxon>Magnoliopsida</taxon>
        <taxon>eudicotyledons</taxon>
        <taxon>Gunneridae</taxon>
        <taxon>Pentapetalae</taxon>
        <taxon>asterids</taxon>
        <taxon>campanulids</taxon>
        <taxon>Asterales</taxon>
        <taxon>Asteraceae</taxon>
        <taxon>Asteroideae</taxon>
        <taxon>Anthemideae</taxon>
        <taxon>Anthemidinae</taxon>
        <taxon>Tanacetum</taxon>
    </lineage>
</organism>
<proteinExistence type="predicted"/>
<reference evidence="2" key="1">
    <citation type="journal article" date="2019" name="Sci. Rep.">
        <title>Draft genome of Tanacetum cinerariifolium, the natural source of mosquito coil.</title>
        <authorList>
            <person name="Yamashiro T."/>
            <person name="Shiraishi A."/>
            <person name="Satake H."/>
            <person name="Nakayama K."/>
        </authorList>
    </citation>
    <scope>NUCLEOTIDE SEQUENCE</scope>
</reference>
<evidence type="ECO:0000256" key="1">
    <source>
        <dbReference type="SAM" id="Phobius"/>
    </source>
</evidence>
<keyword evidence="1" id="KW-1133">Transmembrane helix</keyword>
<dbReference type="EMBL" id="BKCJ011517421">
    <property type="protein sequence ID" value="GFD39498.1"/>
    <property type="molecule type" value="Genomic_DNA"/>
</dbReference>
<gene>
    <name evidence="2" type="ORF">Tci_911467</name>
</gene>
<protein>
    <submittedName>
        <fullName evidence="2">Uncharacterized protein</fullName>
    </submittedName>
</protein>
<keyword evidence="1" id="KW-0812">Transmembrane</keyword>
<keyword evidence="1" id="KW-0472">Membrane</keyword>
<feature type="transmembrane region" description="Helical" evidence="1">
    <location>
        <begin position="16"/>
        <end position="36"/>
    </location>
</feature>
<accession>A0A699W164</accession>